<dbReference type="InterPro" id="IPR026444">
    <property type="entry name" value="Secre_tail"/>
</dbReference>
<dbReference type="Pfam" id="PF18962">
    <property type="entry name" value="Por_Secre_tail"/>
    <property type="match status" value="1"/>
</dbReference>
<dbReference type="AlphaFoldDB" id="S7VV42"/>
<proteinExistence type="predicted"/>
<sequence>MLIVVLSSLTKTKKMKKITLLLIACVVMTMTTNAQCFDGSGGHWPGGTVAMENTGYAETIVFDTWPNSEYSLIGNLTPGYEYSISGDNPIHITATENDDTVIAHGMNPLVFTAPAGVTEITIYWHIDADCGNDDTSTFTTIQCVTCCPADAAPVLATAPSPADTASNVVLQSSDASMSFNWTASTTEDTSVFYLDTVNPPTQSYTDFENGDSMPDLEANTTYYWSVDATNCMGSTTGTVWSFTTDSTLSITDNVFEITSVYPNPTSGILNIKSAQDIDNVTVFNLLGQTVAHFDNDTITNSSIDLSELSKGLYLVKVSSGNNIQTLRVTKD</sequence>
<feature type="chain" id="PRO_5004546426" description="Secretion system C-terminal sorting domain-containing protein" evidence="2">
    <location>
        <begin position="37"/>
        <end position="331"/>
    </location>
</feature>
<comment type="caution">
    <text evidence="4">The sequence shown here is derived from an EMBL/GenBank/DDBJ whole genome shotgun (WGS) entry which is preliminary data.</text>
</comment>
<protein>
    <recommendedName>
        <fullName evidence="3">Secretion system C-terminal sorting domain-containing protein</fullName>
    </recommendedName>
</protein>
<keyword evidence="1 2" id="KW-0732">Signal</keyword>
<evidence type="ECO:0000313" key="5">
    <source>
        <dbReference type="Proteomes" id="UP000014962"/>
    </source>
</evidence>
<evidence type="ECO:0000313" key="4">
    <source>
        <dbReference type="EMBL" id="EPR73956.1"/>
    </source>
</evidence>
<evidence type="ECO:0000256" key="2">
    <source>
        <dbReference type="SAM" id="SignalP"/>
    </source>
</evidence>
<dbReference type="STRING" id="641526.ADIWIN_1126"/>
<evidence type="ECO:0000259" key="3">
    <source>
        <dbReference type="Pfam" id="PF18962"/>
    </source>
</evidence>
<keyword evidence="5" id="KW-1185">Reference proteome</keyword>
<feature type="signal peptide" evidence="2">
    <location>
        <begin position="1"/>
        <end position="36"/>
    </location>
</feature>
<gene>
    <name evidence="4" type="ORF">ADIWIN_1126</name>
</gene>
<accession>S7VV42</accession>
<feature type="domain" description="Secretion system C-terminal sorting" evidence="3">
    <location>
        <begin position="260"/>
        <end position="324"/>
    </location>
</feature>
<dbReference type="NCBIfam" id="TIGR04183">
    <property type="entry name" value="Por_Secre_tail"/>
    <property type="match status" value="1"/>
</dbReference>
<evidence type="ECO:0000256" key="1">
    <source>
        <dbReference type="ARBA" id="ARBA00022729"/>
    </source>
</evidence>
<dbReference type="PATRIC" id="fig|641526.4.peg.1118"/>
<reference evidence="4 5" key="1">
    <citation type="journal article" date="2013" name="Genome Announc.">
        <title>Draft Genome Sequence of Winogradskyella psychrotolerans RS-3T, Isolated from the Marine Transect of Kongsfjorden, Ny-Alesund, Svalbard, Arctic Ocean.</title>
        <authorList>
            <person name="Kumar Pinnaka A."/>
            <person name="Ara S."/>
            <person name="Singh A."/>
            <person name="Shivaji S."/>
        </authorList>
    </citation>
    <scope>NUCLEOTIDE SEQUENCE [LARGE SCALE GENOMIC DNA]</scope>
    <source>
        <strain evidence="4 5">RS-3</strain>
    </source>
</reference>
<dbReference type="eggNOG" id="COG3866">
    <property type="taxonomic scope" value="Bacteria"/>
</dbReference>
<dbReference type="EMBL" id="ATMR01000077">
    <property type="protein sequence ID" value="EPR73956.1"/>
    <property type="molecule type" value="Genomic_DNA"/>
</dbReference>
<organism evidence="4 5">
    <name type="scientific">Winogradskyella psychrotolerans RS-3</name>
    <dbReference type="NCBI Taxonomy" id="641526"/>
    <lineage>
        <taxon>Bacteria</taxon>
        <taxon>Pseudomonadati</taxon>
        <taxon>Bacteroidota</taxon>
        <taxon>Flavobacteriia</taxon>
        <taxon>Flavobacteriales</taxon>
        <taxon>Flavobacteriaceae</taxon>
        <taxon>Winogradskyella</taxon>
    </lineage>
</organism>
<dbReference type="Proteomes" id="UP000014962">
    <property type="component" value="Unassembled WGS sequence"/>
</dbReference>
<name>S7VV42_9FLAO</name>